<protein>
    <submittedName>
        <fullName evidence="3">Unannotated protein</fullName>
    </submittedName>
</protein>
<dbReference type="PANTHER" id="PTHR43244:SF1">
    <property type="entry name" value="5,10-METHYLENETETRAHYDROMETHANOPTERIN REDUCTASE"/>
    <property type="match status" value="1"/>
</dbReference>
<dbReference type="Pfam" id="PF00296">
    <property type="entry name" value="Bac_luciferase"/>
    <property type="match status" value="1"/>
</dbReference>
<dbReference type="InterPro" id="IPR036661">
    <property type="entry name" value="Luciferase-like_sf"/>
</dbReference>
<dbReference type="AlphaFoldDB" id="A0A6J6DFU8"/>
<dbReference type="InterPro" id="IPR011251">
    <property type="entry name" value="Luciferase-like_dom"/>
</dbReference>
<dbReference type="GO" id="GO:0016705">
    <property type="term" value="F:oxidoreductase activity, acting on paired donors, with incorporation or reduction of molecular oxygen"/>
    <property type="evidence" value="ECO:0007669"/>
    <property type="project" value="InterPro"/>
</dbReference>
<gene>
    <name evidence="3" type="ORF">UFOPK1704_00036</name>
</gene>
<dbReference type="CDD" id="cd01097">
    <property type="entry name" value="Tetrahydromethanopterin_reductase"/>
    <property type="match status" value="1"/>
</dbReference>
<keyword evidence="1" id="KW-0560">Oxidoreductase</keyword>
<evidence type="ECO:0000259" key="2">
    <source>
        <dbReference type="Pfam" id="PF00296"/>
    </source>
</evidence>
<organism evidence="3">
    <name type="scientific">freshwater metagenome</name>
    <dbReference type="NCBI Taxonomy" id="449393"/>
    <lineage>
        <taxon>unclassified sequences</taxon>
        <taxon>metagenomes</taxon>
        <taxon>ecological metagenomes</taxon>
    </lineage>
</organism>
<proteinExistence type="predicted"/>
<dbReference type="NCBIfam" id="TIGR03559">
    <property type="entry name" value="F420_Rv3520c"/>
    <property type="match status" value="1"/>
</dbReference>
<accession>A0A6J6DFU8</accession>
<name>A0A6J6DFU8_9ZZZZ</name>
<evidence type="ECO:0000313" key="3">
    <source>
        <dbReference type="EMBL" id="CAB4562901.1"/>
    </source>
</evidence>
<dbReference type="PANTHER" id="PTHR43244">
    <property type="match status" value="1"/>
</dbReference>
<evidence type="ECO:0000256" key="1">
    <source>
        <dbReference type="ARBA" id="ARBA00023002"/>
    </source>
</evidence>
<feature type="domain" description="Luciferase-like" evidence="2">
    <location>
        <begin position="7"/>
        <end position="326"/>
    </location>
</feature>
<dbReference type="SUPFAM" id="SSF51679">
    <property type="entry name" value="Bacterial luciferase-like"/>
    <property type="match status" value="1"/>
</dbReference>
<reference evidence="3" key="1">
    <citation type="submission" date="2020-05" db="EMBL/GenBank/DDBJ databases">
        <authorList>
            <person name="Chiriac C."/>
            <person name="Salcher M."/>
            <person name="Ghai R."/>
            <person name="Kavagutti S V."/>
        </authorList>
    </citation>
    <scope>NUCLEOTIDE SEQUENCE</scope>
</reference>
<dbReference type="InterPro" id="IPR050564">
    <property type="entry name" value="F420-G6PD/mer"/>
</dbReference>
<dbReference type="Gene3D" id="3.20.20.30">
    <property type="entry name" value="Luciferase-like domain"/>
    <property type="match status" value="1"/>
</dbReference>
<dbReference type="InterPro" id="IPR019951">
    <property type="entry name" value="F420_OxRdatse_Rv3520c_pred"/>
</dbReference>
<dbReference type="EMBL" id="CAEZTQ010000002">
    <property type="protein sequence ID" value="CAB4562901.1"/>
    <property type="molecule type" value="Genomic_DNA"/>
</dbReference>
<sequence length="350" mass="38211">MKLSMGINYSGGFKEAVDRVVQLEKAGLDQVWIAEAYSFDAISQVGYLAAKTERVEIGTGIVNVYSRTAALMAMTAAGCDYVSDGRFILGLGASGPQVIEGFHGVPYDKPMQRIKEYIEVCRKVWAREEALQYDGKTVQIPLPAGQGTGLGRPLKIINHPVRKDIPIWWASLKDKSVEATAEMADGWLPIMFYPEKYHNVWGTQLKAGLAKRDPNRARLDISAGGMLAIDESLTGDAQTKILDMARPNMALYVGGMGARGKNFYNDVCRDYGFEKEAVEIQDLYLEGKKDQAAAAIPGEWIMNANLVGSPGFIKERVAAYKEAGVTVLSVNPIGPDPVGQMEKLRAIVDG</sequence>